<dbReference type="OrthoDB" id="6136066at2759"/>
<organism evidence="2 3">
    <name type="scientific">Lottia gigantea</name>
    <name type="common">Giant owl limpet</name>
    <dbReference type="NCBI Taxonomy" id="225164"/>
    <lineage>
        <taxon>Eukaryota</taxon>
        <taxon>Metazoa</taxon>
        <taxon>Spiralia</taxon>
        <taxon>Lophotrochozoa</taxon>
        <taxon>Mollusca</taxon>
        <taxon>Gastropoda</taxon>
        <taxon>Patellogastropoda</taxon>
        <taxon>Lottioidea</taxon>
        <taxon>Lottiidae</taxon>
        <taxon>Lottia</taxon>
    </lineage>
</organism>
<reference evidence="2 3" key="1">
    <citation type="journal article" date="2013" name="Nature">
        <title>Insights into bilaterian evolution from three spiralian genomes.</title>
        <authorList>
            <person name="Simakov O."/>
            <person name="Marletaz F."/>
            <person name="Cho S.J."/>
            <person name="Edsinger-Gonzales E."/>
            <person name="Havlak P."/>
            <person name="Hellsten U."/>
            <person name="Kuo D.H."/>
            <person name="Larsson T."/>
            <person name="Lv J."/>
            <person name="Arendt D."/>
            <person name="Savage R."/>
            <person name="Osoegawa K."/>
            <person name="de Jong P."/>
            <person name="Grimwood J."/>
            <person name="Chapman J.A."/>
            <person name="Shapiro H."/>
            <person name="Aerts A."/>
            <person name="Otillar R.P."/>
            <person name="Terry A.Y."/>
            <person name="Boore J.L."/>
            <person name="Grigoriev I.V."/>
            <person name="Lindberg D.R."/>
            <person name="Seaver E.C."/>
            <person name="Weisblat D.A."/>
            <person name="Putnam N.H."/>
            <person name="Rokhsar D.S."/>
        </authorList>
    </citation>
    <scope>NUCLEOTIDE SEQUENCE [LARGE SCALE GENOMIC DNA]</scope>
</reference>
<feature type="region of interest" description="Disordered" evidence="1">
    <location>
        <begin position="1"/>
        <end position="42"/>
    </location>
</feature>
<gene>
    <name evidence="2" type="ORF">LOTGIDRAFT_176286</name>
</gene>
<feature type="region of interest" description="Disordered" evidence="1">
    <location>
        <begin position="66"/>
        <end position="129"/>
    </location>
</feature>
<dbReference type="KEGG" id="lgi:LOTGIDRAFT_176286"/>
<feature type="compositionally biased region" description="Polar residues" evidence="1">
    <location>
        <begin position="115"/>
        <end position="127"/>
    </location>
</feature>
<dbReference type="GeneID" id="20243667"/>
<protein>
    <recommendedName>
        <fullName evidence="4">HTH psq-type domain-containing protein</fullName>
    </recommendedName>
</protein>
<evidence type="ECO:0000256" key="1">
    <source>
        <dbReference type="SAM" id="MobiDB-lite"/>
    </source>
</evidence>
<dbReference type="AlphaFoldDB" id="V3ZEF4"/>
<dbReference type="CTD" id="20243667"/>
<dbReference type="Proteomes" id="UP000030746">
    <property type="component" value="Unassembled WGS sequence"/>
</dbReference>
<dbReference type="EMBL" id="KB203910">
    <property type="protein sequence ID" value="ESO82447.1"/>
    <property type="molecule type" value="Genomic_DNA"/>
</dbReference>
<dbReference type="RefSeq" id="XP_009066865.1">
    <property type="nucleotide sequence ID" value="XM_009068617.1"/>
</dbReference>
<proteinExistence type="predicted"/>
<evidence type="ECO:0000313" key="2">
    <source>
        <dbReference type="EMBL" id="ESO82447.1"/>
    </source>
</evidence>
<feature type="compositionally biased region" description="Polar residues" evidence="1">
    <location>
        <begin position="66"/>
        <end position="92"/>
    </location>
</feature>
<evidence type="ECO:0008006" key="4">
    <source>
        <dbReference type="Google" id="ProtNLM"/>
    </source>
</evidence>
<feature type="compositionally biased region" description="Basic and acidic residues" evidence="1">
    <location>
        <begin position="100"/>
        <end position="112"/>
    </location>
</feature>
<accession>V3ZEF4</accession>
<dbReference type="HOGENOM" id="CLU_1143681_0_0_1"/>
<keyword evidence="3" id="KW-1185">Reference proteome</keyword>
<name>V3ZEF4_LOTGI</name>
<sequence length="243" mass="27570">MAEIQQIRNEYEEQNIAEPERATSTPVPNIDIELPSGWDELNIDDYDRSREEIDLRTAAESLQRSINRASETLNQSTNTTFKTPAKTSTKRPITSPFEDNQEKKNRIEDHRKTTQRSISRDSTVGSQDSRKPCACCPAMLNFNKSGIQVTQIRNGVAYTTKEKLNVIAFAEAHGNRAAGREFNINESNIMSWRSERGSLLEMPKTKCAIRGRKALFPEVEAEVLTLIEDKASLWLPLKIVFKP</sequence>
<evidence type="ECO:0000313" key="3">
    <source>
        <dbReference type="Proteomes" id="UP000030746"/>
    </source>
</evidence>